<reference evidence="1 2" key="1">
    <citation type="submission" date="2017-04" db="EMBL/GenBank/DDBJ databases">
        <authorList>
            <person name="Varghese N."/>
            <person name="Submissions S."/>
        </authorList>
    </citation>
    <scope>NUCLEOTIDE SEQUENCE [LARGE SCALE GENOMIC DNA]</scope>
    <source>
        <strain evidence="1 2">J12</strain>
    </source>
</reference>
<evidence type="ECO:0000313" key="2">
    <source>
        <dbReference type="Proteomes" id="UP000192939"/>
    </source>
</evidence>
<protein>
    <recommendedName>
        <fullName evidence="3">Cthe-2314-like HEPN domain-containing protein</fullName>
    </recommendedName>
</protein>
<proteinExistence type="predicted"/>
<gene>
    <name evidence="1" type="ORF">SAMN02744124_03347</name>
</gene>
<sequence length="199" mass="23609">MNQYILDTKYVAESLIKLIRFEENQLNNLLILYEERKKHHDVLYEDFRRKEFDPDDHFNEFQMMHAFNKQAEYQQRILIPILDEINNIKDSIENKKHSISALSGALLQIAKQGISFVHNGIKNCPDGRQIRKDVLKNVIWQGRNQAMHFEEGNYNDFLITCFNNIGYPTVPLRNLAKEVIDILGWTDYQKYEDDMKSLL</sequence>
<accession>A0ABY1M0S9</accession>
<organism evidence="1 2">
    <name type="scientific">Paenibacillus barengoltzii J12</name>
    <dbReference type="NCBI Taxonomy" id="935846"/>
    <lineage>
        <taxon>Bacteria</taxon>
        <taxon>Bacillati</taxon>
        <taxon>Bacillota</taxon>
        <taxon>Bacilli</taxon>
        <taxon>Bacillales</taxon>
        <taxon>Paenibacillaceae</taxon>
        <taxon>Paenibacillus</taxon>
    </lineage>
</organism>
<dbReference type="RefSeq" id="WP_085279462.1">
    <property type="nucleotide sequence ID" value="NZ_FXAE01000041.1"/>
</dbReference>
<dbReference type="Proteomes" id="UP000192939">
    <property type="component" value="Unassembled WGS sequence"/>
</dbReference>
<comment type="caution">
    <text evidence="1">The sequence shown here is derived from an EMBL/GenBank/DDBJ whole genome shotgun (WGS) entry which is preliminary data.</text>
</comment>
<dbReference type="EMBL" id="FXAE01000041">
    <property type="protein sequence ID" value="SMF49004.1"/>
    <property type="molecule type" value="Genomic_DNA"/>
</dbReference>
<evidence type="ECO:0008006" key="3">
    <source>
        <dbReference type="Google" id="ProtNLM"/>
    </source>
</evidence>
<name>A0ABY1M0S9_9BACL</name>
<evidence type="ECO:0000313" key="1">
    <source>
        <dbReference type="EMBL" id="SMF49004.1"/>
    </source>
</evidence>
<keyword evidence="2" id="KW-1185">Reference proteome</keyword>